<evidence type="ECO:0000256" key="1">
    <source>
        <dbReference type="ARBA" id="ARBA00004173"/>
    </source>
</evidence>
<dbReference type="AlphaFoldDB" id="A0A9W8E3P8"/>
<gene>
    <name evidence="7" type="primary">ISA2</name>
    <name evidence="7" type="ORF">IWQ62_006502</name>
</gene>
<name>A0A9W8E3P8_9FUNG</name>
<protein>
    <submittedName>
        <fullName evidence="7">[4Fe-4S] proteins maturation</fullName>
    </submittedName>
</protein>
<evidence type="ECO:0000256" key="3">
    <source>
        <dbReference type="ARBA" id="ARBA00022723"/>
    </source>
</evidence>
<keyword evidence="3" id="KW-0479">Metal-binding</keyword>
<dbReference type="OrthoDB" id="1938621at2759"/>
<dbReference type="EMBL" id="JANBPY010003629">
    <property type="protein sequence ID" value="KAJ1950837.1"/>
    <property type="molecule type" value="Genomic_DNA"/>
</dbReference>
<comment type="caution">
    <text evidence="7">The sequence shown here is derived from an EMBL/GenBank/DDBJ whole genome shotgun (WGS) entry which is preliminary data.</text>
</comment>
<keyword evidence="8" id="KW-1185">Reference proteome</keyword>
<reference evidence="7" key="1">
    <citation type="submission" date="2022-07" db="EMBL/GenBank/DDBJ databases">
        <title>Phylogenomic reconstructions and comparative analyses of Kickxellomycotina fungi.</title>
        <authorList>
            <person name="Reynolds N.K."/>
            <person name="Stajich J.E."/>
            <person name="Barry K."/>
            <person name="Grigoriev I.V."/>
            <person name="Crous P."/>
            <person name="Smith M.E."/>
        </authorList>
    </citation>
    <scope>NUCLEOTIDE SEQUENCE</scope>
    <source>
        <strain evidence="7">RSA 1196</strain>
    </source>
</reference>
<proteinExistence type="inferred from homology"/>
<evidence type="ECO:0000256" key="2">
    <source>
        <dbReference type="ARBA" id="ARBA00006718"/>
    </source>
</evidence>
<dbReference type="InterPro" id="IPR016092">
    <property type="entry name" value="ATAP"/>
</dbReference>
<organism evidence="7 8">
    <name type="scientific">Dispira parvispora</name>
    <dbReference type="NCBI Taxonomy" id="1520584"/>
    <lineage>
        <taxon>Eukaryota</taxon>
        <taxon>Fungi</taxon>
        <taxon>Fungi incertae sedis</taxon>
        <taxon>Zoopagomycota</taxon>
        <taxon>Kickxellomycotina</taxon>
        <taxon>Dimargaritomycetes</taxon>
        <taxon>Dimargaritales</taxon>
        <taxon>Dimargaritaceae</taxon>
        <taxon>Dispira</taxon>
    </lineage>
</organism>
<dbReference type="GO" id="GO:0016226">
    <property type="term" value="P:iron-sulfur cluster assembly"/>
    <property type="evidence" value="ECO:0007669"/>
    <property type="project" value="InterPro"/>
</dbReference>
<evidence type="ECO:0000256" key="5">
    <source>
        <dbReference type="ARBA" id="ARBA00023128"/>
    </source>
</evidence>
<accession>A0A9W8E3P8</accession>
<evidence type="ECO:0000256" key="4">
    <source>
        <dbReference type="ARBA" id="ARBA00023004"/>
    </source>
</evidence>
<sequence length="100" mass="10671">KIASIAAKRGNPNTVLRLTVESGGCYGFQYKFDITDQLTEDDAIFECEGGRLVVDDVSLSLMDGSKVDFVQELIGSTFQVVHIAKASSGCGCGSSFDINI</sequence>
<dbReference type="GO" id="GO:0005506">
    <property type="term" value="F:iron ion binding"/>
    <property type="evidence" value="ECO:0007669"/>
    <property type="project" value="TreeGrafter"/>
</dbReference>
<feature type="non-terminal residue" evidence="7">
    <location>
        <position position="1"/>
    </location>
</feature>
<dbReference type="FunFam" id="2.60.300.12:FF:000006">
    <property type="entry name" value="Iron-sulfur cluster assembly 2 mitochondrial"/>
    <property type="match status" value="1"/>
</dbReference>
<dbReference type="GO" id="GO:0051539">
    <property type="term" value="F:4 iron, 4 sulfur cluster binding"/>
    <property type="evidence" value="ECO:0007669"/>
    <property type="project" value="TreeGrafter"/>
</dbReference>
<keyword evidence="4" id="KW-0408">Iron</keyword>
<evidence type="ECO:0000313" key="8">
    <source>
        <dbReference type="Proteomes" id="UP001150925"/>
    </source>
</evidence>
<dbReference type="NCBIfam" id="TIGR00049">
    <property type="entry name" value="iron-sulfur cluster assembly accessory protein"/>
    <property type="match status" value="1"/>
</dbReference>
<evidence type="ECO:0000313" key="7">
    <source>
        <dbReference type="EMBL" id="KAJ1950837.1"/>
    </source>
</evidence>
<comment type="similarity">
    <text evidence="2">Belongs to the HesB/IscA family.</text>
</comment>
<dbReference type="GO" id="GO:0120510">
    <property type="term" value="C:mitochondrial [4Fe-4S] assembly complex"/>
    <property type="evidence" value="ECO:0007669"/>
    <property type="project" value="UniProtKB-ARBA"/>
</dbReference>
<dbReference type="InterPro" id="IPR035903">
    <property type="entry name" value="HesB-like_dom_sf"/>
</dbReference>
<dbReference type="Proteomes" id="UP001150925">
    <property type="component" value="Unassembled WGS sequence"/>
</dbReference>
<dbReference type="Gene3D" id="2.60.300.12">
    <property type="entry name" value="HesB-like domain"/>
    <property type="match status" value="1"/>
</dbReference>
<dbReference type="PANTHER" id="PTHR43011">
    <property type="entry name" value="IRON-SULFUR CLUSTER ASSEMBLY 2 HOMOLOG, MITOCHONDRIAL"/>
    <property type="match status" value="1"/>
</dbReference>
<dbReference type="GO" id="GO:0051537">
    <property type="term" value="F:2 iron, 2 sulfur cluster binding"/>
    <property type="evidence" value="ECO:0007669"/>
    <property type="project" value="TreeGrafter"/>
</dbReference>
<dbReference type="SUPFAM" id="SSF89360">
    <property type="entry name" value="HesB-like domain"/>
    <property type="match status" value="1"/>
</dbReference>
<dbReference type="Pfam" id="PF01521">
    <property type="entry name" value="Fe-S_biosyn"/>
    <property type="match status" value="1"/>
</dbReference>
<dbReference type="InterPro" id="IPR000361">
    <property type="entry name" value="ATAP_core_dom"/>
</dbReference>
<evidence type="ECO:0000259" key="6">
    <source>
        <dbReference type="Pfam" id="PF01521"/>
    </source>
</evidence>
<keyword evidence="5" id="KW-0496">Mitochondrion</keyword>
<dbReference type="PANTHER" id="PTHR43011:SF1">
    <property type="entry name" value="IRON-SULFUR CLUSTER ASSEMBLY 2 HOMOLOG, MITOCHONDRIAL"/>
    <property type="match status" value="1"/>
</dbReference>
<feature type="domain" description="Core" evidence="6">
    <location>
        <begin position="6"/>
        <end position="93"/>
    </location>
</feature>
<comment type="subcellular location">
    <subcellularLocation>
        <location evidence="1">Mitochondrion</location>
    </subcellularLocation>
</comment>